<evidence type="ECO:0000256" key="1">
    <source>
        <dbReference type="SAM" id="MobiDB-lite"/>
    </source>
</evidence>
<feature type="compositionally biased region" description="Basic residues" evidence="1">
    <location>
        <begin position="30"/>
        <end position="41"/>
    </location>
</feature>
<accession>A0A1L9PP51</accession>
<evidence type="ECO:0000259" key="2">
    <source>
        <dbReference type="Pfam" id="PF07985"/>
    </source>
</evidence>
<organism evidence="3 4">
    <name type="scientific">Aspergillus versicolor CBS 583.65</name>
    <dbReference type="NCBI Taxonomy" id="1036611"/>
    <lineage>
        <taxon>Eukaryota</taxon>
        <taxon>Fungi</taxon>
        <taxon>Dikarya</taxon>
        <taxon>Ascomycota</taxon>
        <taxon>Pezizomycotina</taxon>
        <taxon>Eurotiomycetes</taxon>
        <taxon>Eurotiomycetidae</taxon>
        <taxon>Eurotiales</taxon>
        <taxon>Aspergillaceae</taxon>
        <taxon>Aspergillus</taxon>
        <taxon>Aspergillus subgen. Nidulantes</taxon>
    </lineage>
</organism>
<gene>
    <name evidence="3" type="ORF">ASPVEDRAFT_133751</name>
</gene>
<dbReference type="PANTHER" id="PTHR42080">
    <property type="entry name" value="SRR1 DOMAIN-CONTAINING PROTEIN"/>
    <property type="match status" value="1"/>
</dbReference>
<feature type="region of interest" description="Disordered" evidence="1">
    <location>
        <begin position="1"/>
        <end position="67"/>
    </location>
</feature>
<name>A0A1L9PP51_ASPVE</name>
<dbReference type="PANTHER" id="PTHR42080:SF1">
    <property type="entry name" value="SRR1-LIKE DOMAIN-CONTAINING PROTEIN"/>
    <property type="match status" value="1"/>
</dbReference>
<dbReference type="EMBL" id="KV878130">
    <property type="protein sequence ID" value="OJJ03252.1"/>
    <property type="molecule type" value="Genomic_DNA"/>
</dbReference>
<evidence type="ECO:0000313" key="4">
    <source>
        <dbReference type="Proteomes" id="UP000184073"/>
    </source>
</evidence>
<keyword evidence="4" id="KW-1185">Reference proteome</keyword>
<dbReference type="AlphaFoldDB" id="A0A1L9PP51"/>
<reference evidence="4" key="1">
    <citation type="journal article" date="2017" name="Genome Biol.">
        <title>Comparative genomics reveals high biological diversity and specific adaptations in the industrially and medically important fungal genus Aspergillus.</title>
        <authorList>
            <person name="de Vries R.P."/>
            <person name="Riley R."/>
            <person name="Wiebenga A."/>
            <person name="Aguilar-Osorio G."/>
            <person name="Amillis S."/>
            <person name="Uchima C.A."/>
            <person name="Anderluh G."/>
            <person name="Asadollahi M."/>
            <person name="Askin M."/>
            <person name="Barry K."/>
            <person name="Battaglia E."/>
            <person name="Bayram O."/>
            <person name="Benocci T."/>
            <person name="Braus-Stromeyer S.A."/>
            <person name="Caldana C."/>
            <person name="Canovas D."/>
            <person name="Cerqueira G.C."/>
            <person name="Chen F."/>
            <person name="Chen W."/>
            <person name="Choi C."/>
            <person name="Clum A."/>
            <person name="Dos Santos R.A."/>
            <person name="Damasio A.R."/>
            <person name="Diallinas G."/>
            <person name="Emri T."/>
            <person name="Fekete E."/>
            <person name="Flipphi M."/>
            <person name="Freyberg S."/>
            <person name="Gallo A."/>
            <person name="Gournas C."/>
            <person name="Habgood R."/>
            <person name="Hainaut M."/>
            <person name="Harispe M.L."/>
            <person name="Henrissat B."/>
            <person name="Hilden K.S."/>
            <person name="Hope R."/>
            <person name="Hossain A."/>
            <person name="Karabika E."/>
            <person name="Karaffa L."/>
            <person name="Karanyi Z."/>
            <person name="Krasevec N."/>
            <person name="Kuo A."/>
            <person name="Kusch H."/>
            <person name="LaButti K."/>
            <person name="Lagendijk E.L."/>
            <person name="Lapidus A."/>
            <person name="Levasseur A."/>
            <person name="Lindquist E."/>
            <person name="Lipzen A."/>
            <person name="Logrieco A.F."/>
            <person name="MacCabe A."/>
            <person name="Maekelae M.R."/>
            <person name="Malavazi I."/>
            <person name="Melin P."/>
            <person name="Meyer V."/>
            <person name="Mielnichuk N."/>
            <person name="Miskei M."/>
            <person name="Molnar A.P."/>
            <person name="Mule G."/>
            <person name="Ngan C.Y."/>
            <person name="Orejas M."/>
            <person name="Orosz E."/>
            <person name="Ouedraogo J.P."/>
            <person name="Overkamp K.M."/>
            <person name="Park H.-S."/>
            <person name="Perrone G."/>
            <person name="Piumi F."/>
            <person name="Punt P.J."/>
            <person name="Ram A.F."/>
            <person name="Ramon A."/>
            <person name="Rauscher S."/>
            <person name="Record E."/>
            <person name="Riano-Pachon D.M."/>
            <person name="Robert V."/>
            <person name="Roehrig J."/>
            <person name="Ruller R."/>
            <person name="Salamov A."/>
            <person name="Salih N.S."/>
            <person name="Samson R.A."/>
            <person name="Sandor E."/>
            <person name="Sanguinetti M."/>
            <person name="Schuetze T."/>
            <person name="Sepcic K."/>
            <person name="Shelest E."/>
            <person name="Sherlock G."/>
            <person name="Sophianopoulou V."/>
            <person name="Squina F.M."/>
            <person name="Sun H."/>
            <person name="Susca A."/>
            <person name="Todd R.B."/>
            <person name="Tsang A."/>
            <person name="Unkles S.E."/>
            <person name="van de Wiele N."/>
            <person name="van Rossen-Uffink D."/>
            <person name="Oliveira J.V."/>
            <person name="Vesth T.C."/>
            <person name="Visser J."/>
            <person name="Yu J.-H."/>
            <person name="Zhou M."/>
            <person name="Andersen M.R."/>
            <person name="Archer D.B."/>
            <person name="Baker S.E."/>
            <person name="Benoit I."/>
            <person name="Brakhage A.A."/>
            <person name="Braus G.H."/>
            <person name="Fischer R."/>
            <person name="Frisvad J.C."/>
            <person name="Goldman G.H."/>
            <person name="Houbraken J."/>
            <person name="Oakley B."/>
            <person name="Pocsi I."/>
            <person name="Scazzocchio C."/>
            <person name="Seiboth B."/>
            <person name="vanKuyk P.A."/>
            <person name="Wortman J."/>
            <person name="Dyer P.S."/>
            <person name="Grigoriev I.V."/>
        </authorList>
    </citation>
    <scope>NUCLEOTIDE SEQUENCE [LARGE SCALE GENOMIC DNA]</scope>
    <source>
        <strain evidence="4">CBS 583.65</strain>
    </source>
</reference>
<dbReference type="VEuPathDB" id="FungiDB:ASPVEDRAFT_133751"/>
<dbReference type="RefSeq" id="XP_040669014.1">
    <property type="nucleotide sequence ID" value="XM_040807059.1"/>
</dbReference>
<dbReference type="OrthoDB" id="5318346at2759"/>
<feature type="compositionally biased region" description="Polar residues" evidence="1">
    <location>
        <begin position="20"/>
        <end position="29"/>
    </location>
</feature>
<evidence type="ECO:0000313" key="3">
    <source>
        <dbReference type="EMBL" id="OJJ03252.1"/>
    </source>
</evidence>
<dbReference type="Pfam" id="PF07985">
    <property type="entry name" value="SRR1"/>
    <property type="match status" value="1"/>
</dbReference>
<protein>
    <recommendedName>
        <fullName evidence="2">SRR1-like domain-containing protein</fullName>
    </recommendedName>
</protein>
<dbReference type="Proteomes" id="UP000184073">
    <property type="component" value="Unassembled WGS sequence"/>
</dbReference>
<sequence>MPHTRRKKHPSNQDKRLQVTDDSGWTHVTTTKHARRFHRQPNSKQDQIQRDEEALEPLEPAEAPSKTSLADLHRQLRLYRERWEGSTTWECAVRGLQRAFPCCEDKSAGEPEINADADADTDLHSGVSVVCIGLGSPSGFLRGGWVDRRAVSMYQLAALGSIISWIEKNTAPNTLKAFAQDPVFNKHDTELLNDLNITVLAHPSAFEKVTPRTFLFCPGAERRHLEILLARDPAFVFGGPLEDIDSEVVRGFVAKRESVQLARFEEMETAFWGMSVYYPPQASSDG</sequence>
<feature type="domain" description="SRR1-like" evidence="2">
    <location>
        <begin position="128"/>
        <end position="278"/>
    </location>
</feature>
<dbReference type="GeneID" id="63722570"/>
<dbReference type="InterPro" id="IPR012942">
    <property type="entry name" value="SRR1-like"/>
</dbReference>
<feature type="compositionally biased region" description="Basic residues" evidence="1">
    <location>
        <begin position="1"/>
        <end position="10"/>
    </location>
</feature>
<proteinExistence type="predicted"/>
<dbReference type="STRING" id="1036611.A0A1L9PP51"/>